<gene>
    <name evidence="3" type="ORF">FAK_18710</name>
</gene>
<dbReference type="InterPro" id="IPR055140">
    <property type="entry name" value="Thiolase_C_2"/>
</dbReference>
<dbReference type="Pfam" id="PF22691">
    <property type="entry name" value="Thiolase_C_1"/>
    <property type="match status" value="1"/>
</dbReference>
<keyword evidence="4" id="KW-1185">Reference proteome</keyword>
<dbReference type="PANTHER" id="PTHR42870:SF1">
    <property type="entry name" value="NON-SPECIFIC LIPID-TRANSFER PROTEIN-LIKE 2"/>
    <property type="match status" value="1"/>
</dbReference>
<dbReference type="PANTHER" id="PTHR42870">
    <property type="entry name" value="ACETYL-COA C-ACETYLTRANSFERASE"/>
    <property type="match status" value="1"/>
</dbReference>
<dbReference type="InterPro" id="IPR002155">
    <property type="entry name" value="Thiolase"/>
</dbReference>
<dbReference type="Gene3D" id="3.40.47.10">
    <property type="match status" value="1"/>
</dbReference>
<evidence type="ECO:0000313" key="3">
    <source>
        <dbReference type="EMBL" id="BEQ14805.1"/>
    </source>
</evidence>
<dbReference type="RefSeq" id="WP_338606479.1">
    <property type="nucleotide sequence ID" value="NZ_AP028679.1"/>
</dbReference>
<dbReference type="SUPFAM" id="SSF53901">
    <property type="entry name" value="Thiolase-like"/>
    <property type="match status" value="1"/>
</dbReference>
<evidence type="ECO:0000313" key="4">
    <source>
        <dbReference type="Proteomes" id="UP001366166"/>
    </source>
</evidence>
<dbReference type="Pfam" id="PF00108">
    <property type="entry name" value="Thiolase_N"/>
    <property type="match status" value="1"/>
</dbReference>
<sequence length="395" mass="42552">MGSIKDKVAIIGMGCSQFGERWDTGMSDLAIEASSEAFADAGVGPDDIEACFFSTVYAPMGGLGASPAADALKLRDIPIIRNENWCTSGHIALFEACMAVASGMYDVVMALGVEKLKDTGYAGLGMGRGMNPVLEARRTAPGSFALIAKRYFERYGLSNEEGKELIGRIAVKNHDNGSRTPKAHFHNKVPLEKVLKAPVIAWPLGLFDCCGNSDGAACAIVTRADMAKNFRDDPIYLKGMGVAMDSTMPHIRPEFDWIHFGALMNSSKKAYEMAGITNPREELDVAEVHDCFTITELAIYENFGFSAPGGAIEDIRSGFFEIGGGLPVNIDGGLKCFGHPIGASGLRMTYEIYKQLQQKVDNPERQVKNPRRGLSHTFGGPPQISAVAILGNERG</sequence>
<dbReference type="PIRSF" id="PIRSF000429">
    <property type="entry name" value="Ac-CoA_Ac_transf"/>
    <property type="match status" value="1"/>
</dbReference>
<evidence type="ECO:0000259" key="1">
    <source>
        <dbReference type="Pfam" id="PF00108"/>
    </source>
</evidence>
<accession>A0AAU9EDA7</accession>
<dbReference type="EMBL" id="AP028679">
    <property type="protein sequence ID" value="BEQ14805.1"/>
    <property type="molecule type" value="Genomic_DNA"/>
</dbReference>
<protein>
    <submittedName>
        <fullName evidence="3">Acetyl-CoA acetyltransferase</fullName>
    </submittedName>
</protein>
<reference evidence="4" key="1">
    <citation type="journal article" date="2023" name="Arch. Microbiol.">
        <title>Desulfoferula mesophilus gen. nov. sp. nov., a mesophilic sulfate-reducing bacterium isolated from a brackish lake sediment.</title>
        <authorList>
            <person name="Watanabe T."/>
            <person name="Yabe T."/>
            <person name="Tsuji J.M."/>
            <person name="Fukui M."/>
        </authorList>
    </citation>
    <scope>NUCLEOTIDE SEQUENCE [LARGE SCALE GENOMIC DNA]</scope>
    <source>
        <strain evidence="4">12FAK</strain>
    </source>
</reference>
<dbReference type="InterPro" id="IPR020616">
    <property type="entry name" value="Thiolase_N"/>
</dbReference>
<dbReference type="NCBIfam" id="NF004810">
    <property type="entry name" value="PRK06157.1"/>
    <property type="match status" value="1"/>
</dbReference>
<organism evidence="3 4">
    <name type="scientific">Desulfoferula mesophila</name>
    <dbReference type="NCBI Taxonomy" id="3058419"/>
    <lineage>
        <taxon>Bacteria</taxon>
        <taxon>Pseudomonadati</taxon>
        <taxon>Thermodesulfobacteriota</taxon>
        <taxon>Desulfarculia</taxon>
        <taxon>Desulfarculales</taxon>
        <taxon>Desulfarculaceae</taxon>
        <taxon>Desulfoferula</taxon>
    </lineage>
</organism>
<feature type="domain" description="Thiolase C-terminal" evidence="2">
    <location>
        <begin position="249"/>
        <end position="392"/>
    </location>
</feature>
<dbReference type="GO" id="GO:0003988">
    <property type="term" value="F:acetyl-CoA C-acyltransferase activity"/>
    <property type="evidence" value="ECO:0007669"/>
    <property type="project" value="UniProtKB-ARBA"/>
</dbReference>
<proteinExistence type="predicted"/>
<dbReference type="KEGG" id="dmp:FAK_18710"/>
<dbReference type="CDD" id="cd00829">
    <property type="entry name" value="SCP-x_thiolase"/>
    <property type="match status" value="1"/>
</dbReference>
<dbReference type="Proteomes" id="UP001366166">
    <property type="component" value="Chromosome"/>
</dbReference>
<dbReference type="AlphaFoldDB" id="A0AAU9EDA7"/>
<name>A0AAU9EDA7_9BACT</name>
<dbReference type="InterPro" id="IPR016039">
    <property type="entry name" value="Thiolase-like"/>
</dbReference>
<feature type="domain" description="Thiolase N-terminal" evidence="1">
    <location>
        <begin position="8"/>
        <end position="192"/>
    </location>
</feature>
<evidence type="ECO:0000259" key="2">
    <source>
        <dbReference type="Pfam" id="PF22691"/>
    </source>
</evidence>